<feature type="transmembrane region" description="Helical" evidence="11">
    <location>
        <begin position="221"/>
        <end position="239"/>
    </location>
</feature>
<keyword evidence="3" id="KW-0813">Transport</keyword>
<name>A0A166WL75_METRR</name>
<keyword evidence="14" id="KW-1185">Reference proteome</keyword>
<dbReference type="GO" id="GO:0000293">
    <property type="term" value="F:ferric-chelate reductase activity"/>
    <property type="evidence" value="ECO:0007669"/>
    <property type="project" value="UniProtKB-ARBA"/>
</dbReference>
<dbReference type="InterPro" id="IPR051410">
    <property type="entry name" value="Ferric/Cupric_Reductase"/>
</dbReference>
<evidence type="ECO:0000256" key="10">
    <source>
        <dbReference type="ARBA" id="ARBA00023180"/>
    </source>
</evidence>
<feature type="transmembrane region" description="Helical" evidence="11">
    <location>
        <begin position="127"/>
        <end position="151"/>
    </location>
</feature>
<evidence type="ECO:0000256" key="8">
    <source>
        <dbReference type="ARBA" id="ARBA00023065"/>
    </source>
</evidence>
<feature type="domain" description="FAD-binding FR-type" evidence="12">
    <location>
        <begin position="257"/>
        <end position="368"/>
    </location>
</feature>
<dbReference type="PANTHER" id="PTHR32361">
    <property type="entry name" value="FERRIC/CUPRIC REDUCTASE TRANSMEMBRANE COMPONENT"/>
    <property type="match status" value="1"/>
</dbReference>
<dbReference type="EMBL" id="AZHC01000047">
    <property type="protein sequence ID" value="OAA34852.1"/>
    <property type="molecule type" value="Genomic_DNA"/>
</dbReference>
<dbReference type="GO" id="GO:0006826">
    <property type="term" value="P:iron ion transport"/>
    <property type="evidence" value="ECO:0007669"/>
    <property type="project" value="TreeGrafter"/>
</dbReference>
<keyword evidence="4 11" id="KW-0812">Transmembrane</keyword>
<dbReference type="GO" id="GO:0005886">
    <property type="term" value="C:plasma membrane"/>
    <property type="evidence" value="ECO:0007669"/>
    <property type="project" value="TreeGrafter"/>
</dbReference>
<dbReference type="PANTHER" id="PTHR32361:SF9">
    <property type="entry name" value="FERRIC REDUCTASE TRANSMEMBRANE COMPONENT 3-RELATED"/>
    <property type="match status" value="1"/>
</dbReference>
<dbReference type="GO" id="GO:0006879">
    <property type="term" value="P:intracellular iron ion homeostasis"/>
    <property type="evidence" value="ECO:0007669"/>
    <property type="project" value="TreeGrafter"/>
</dbReference>
<dbReference type="SFLD" id="SFLDS00052">
    <property type="entry name" value="Ferric_Reductase_Domain"/>
    <property type="match status" value="1"/>
</dbReference>
<keyword evidence="8" id="KW-0406">Ion transport</keyword>
<evidence type="ECO:0000313" key="14">
    <source>
        <dbReference type="Proteomes" id="UP000243498"/>
    </source>
</evidence>
<evidence type="ECO:0000256" key="6">
    <source>
        <dbReference type="ARBA" id="ARBA00022989"/>
    </source>
</evidence>
<gene>
    <name evidence="13" type="ORF">NOR_08238</name>
</gene>
<keyword evidence="7" id="KW-0560">Oxidoreductase</keyword>
<dbReference type="SFLD" id="SFLDG01168">
    <property type="entry name" value="Ferric_reductase_subgroup_(FRE"/>
    <property type="match status" value="1"/>
</dbReference>
<evidence type="ECO:0000313" key="13">
    <source>
        <dbReference type="EMBL" id="OAA34852.1"/>
    </source>
</evidence>
<comment type="similarity">
    <text evidence="2">Belongs to the ferric reductase (FRE) family.</text>
</comment>
<dbReference type="Pfam" id="PF08022">
    <property type="entry name" value="FAD_binding_8"/>
    <property type="match status" value="1"/>
</dbReference>
<keyword evidence="10" id="KW-0325">Glycoprotein</keyword>
<keyword evidence="5" id="KW-0249">Electron transport</keyword>
<dbReference type="Gene3D" id="3.40.50.80">
    <property type="entry name" value="Nucleotide-binding domain of ferredoxin-NADP reductase (FNR) module"/>
    <property type="match status" value="1"/>
</dbReference>
<evidence type="ECO:0000256" key="4">
    <source>
        <dbReference type="ARBA" id="ARBA00022692"/>
    </source>
</evidence>
<accession>A0A166WL75</accession>
<dbReference type="OrthoDB" id="10006946at2759"/>
<evidence type="ECO:0000256" key="9">
    <source>
        <dbReference type="ARBA" id="ARBA00023136"/>
    </source>
</evidence>
<dbReference type="GO" id="GO:0015677">
    <property type="term" value="P:copper ion import"/>
    <property type="evidence" value="ECO:0007669"/>
    <property type="project" value="TreeGrafter"/>
</dbReference>
<dbReference type="OMA" id="RRWWYEL"/>
<dbReference type="InterPro" id="IPR013112">
    <property type="entry name" value="FAD-bd_8"/>
</dbReference>
<evidence type="ECO:0000259" key="12">
    <source>
        <dbReference type="PROSITE" id="PS51384"/>
    </source>
</evidence>
<feature type="transmembrane region" description="Helical" evidence="11">
    <location>
        <begin position="24"/>
        <end position="45"/>
    </location>
</feature>
<proteinExistence type="inferred from homology"/>
<comment type="subcellular location">
    <subcellularLocation>
        <location evidence="1">Membrane</location>
        <topology evidence="1">Multi-pass membrane protein</topology>
    </subcellularLocation>
</comment>
<dbReference type="PROSITE" id="PS51384">
    <property type="entry name" value="FAD_FR"/>
    <property type="match status" value="1"/>
</dbReference>
<evidence type="ECO:0000256" key="7">
    <source>
        <dbReference type="ARBA" id="ARBA00023002"/>
    </source>
</evidence>
<keyword evidence="9 11" id="KW-0472">Membrane</keyword>
<dbReference type="InterPro" id="IPR013121">
    <property type="entry name" value="Fe_red_NAD-bd_6"/>
</dbReference>
<comment type="caution">
    <text evidence="13">The sequence shown here is derived from an EMBL/GenBank/DDBJ whole genome shotgun (WGS) entry which is preliminary data.</text>
</comment>
<evidence type="ECO:0000256" key="5">
    <source>
        <dbReference type="ARBA" id="ARBA00022982"/>
    </source>
</evidence>
<dbReference type="Pfam" id="PF01794">
    <property type="entry name" value="Ferric_reduct"/>
    <property type="match status" value="1"/>
</dbReference>
<dbReference type="InterPro" id="IPR013130">
    <property type="entry name" value="Fe3_Rdtase_TM_dom"/>
</dbReference>
<reference evidence="13 14" key="1">
    <citation type="journal article" date="2016" name="Genome Biol. Evol.">
        <title>Divergent and convergent evolution of fungal pathogenicity.</title>
        <authorList>
            <person name="Shang Y."/>
            <person name="Xiao G."/>
            <person name="Zheng P."/>
            <person name="Cen K."/>
            <person name="Zhan S."/>
            <person name="Wang C."/>
        </authorList>
    </citation>
    <scope>NUCLEOTIDE SEQUENCE [LARGE SCALE GENOMIC DNA]</scope>
    <source>
        <strain evidence="13 14">RCEF 4871</strain>
    </source>
</reference>
<dbReference type="Proteomes" id="UP000243498">
    <property type="component" value="Unassembled WGS sequence"/>
</dbReference>
<dbReference type="STRING" id="1081105.A0A166WL75"/>
<sequence>MAGGSDDEAMMLMFAIRARKNEEATLAFIIALLSIGVAYIAFYLVRQSSHWVRRTADGKSALPPLLAAFPRMIRRASLQRAAGVPSLGHAAITTIYLGLNLVCVFANLDTNSNMTSNIASRTGWLAVANLVVVMFFALKNTPLAFLTAWSYERLNCLHRISGYVAVTHLVVHAACYSVFFYSIGLASQLLSTGDVYGIISGSCWVLLALAAVFIRRWWYELFYYLHVSLWVVSIVTLGLHQPKMANKFIYGTIIAGSMWGFDRIIRFVRLVAHSGNTATLTPLPNGGTRVTLANTPLGVTAGKHCFLWIPRLRLFETHPFTIASADPLEFVVASHNGFTADLHKHALEYPGVPLKASIEGPYGTVPKASSFETAILVSGGSGASFTFGLANTLLRRVRSSNTKRIIFVWIVKYNSYLKWFAHHLVALTKDTRFEVHVFVTRSQAPPVPPKPNPFVDHPQDQSRHYAVRTGGIEKKQIRVIRPMVSDSSLDLEKWQASSDNESIFSESSYSSLEDLSNLSIKYQKPNVASLIRDVVNATPREERVLISGCGPSQLMGLMRETTAECIEAGGPSIELHCEEFGW</sequence>
<evidence type="ECO:0000256" key="2">
    <source>
        <dbReference type="ARBA" id="ARBA00006278"/>
    </source>
</evidence>
<keyword evidence="6 11" id="KW-1133">Transmembrane helix</keyword>
<dbReference type="CDD" id="cd06186">
    <property type="entry name" value="NOX_Duox_like_FAD_NADP"/>
    <property type="match status" value="1"/>
</dbReference>
<organism evidence="13 14">
    <name type="scientific">Metarhizium rileyi (strain RCEF 4871)</name>
    <name type="common">Nomuraea rileyi</name>
    <dbReference type="NCBI Taxonomy" id="1649241"/>
    <lineage>
        <taxon>Eukaryota</taxon>
        <taxon>Fungi</taxon>
        <taxon>Dikarya</taxon>
        <taxon>Ascomycota</taxon>
        <taxon>Pezizomycotina</taxon>
        <taxon>Sordariomycetes</taxon>
        <taxon>Hypocreomycetidae</taxon>
        <taxon>Hypocreales</taxon>
        <taxon>Clavicipitaceae</taxon>
        <taxon>Metarhizium</taxon>
    </lineage>
</organism>
<dbReference type="InterPro" id="IPR017927">
    <property type="entry name" value="FAD-bd_FR_type"/>
</dbReference>
<feature type="transmembrane region" description="Helical" evidence="11">
    <location>
        <begin position="81"/>
        <end position="107"/>
    </location>
</feature>
<evidence type="ECO:0000256" key="3">
    <source>
        <dbReference type="ARBA" id="ARBA00022448"/>
    </source>
</evidence>
<protein>
    <submittedName>
        <fullName evidence="13">Ferric reductase, NAD binding protein</fullName>
    </submittedName>
</protein>
<dbReference type="SUPFAM" id="SSF52343">
    <property type="entry name" value="Ferredoxin reductase-like, C-terminal NADP-linked domain"/>
    <property type="match status" value="1"/>
</dbReference>
<evidence type="ECO:0000256" key="11">
    <source>
        <dbReference type="SAM" id="Phobius"/>
    </source>
</evidence>
<evidence type="ECO:0000256" key="1">
    <source>
        <dbReference type="ARBA" id="ARBA00004141"/>
    </source>
</evidence>
<dbReference type="InterPro" id="IPR039261">
    <property type="entry name" value="FNR_nucleotide-bd"/>
</dbReference>
<dbReference type="Pfam" id="PF08030">
    <property type="entry name" value="NAD_binding_6"/>
    <property type="match status" value="1"/>
</dbReference>
<dbReference type="AlphaFoldDB" id="A0A166WL75"/>
<feature type="transmembrane region" description="Helical" evidence="11">
    <location>
        <begin position="195"/>
        <end position="214"/>
    </location>
</feature>
<feature type="transmembrane region" description="Helical" evidence="11">
    <location>
        <begin position="163"/>
        <end position="183"/>
    </location>
</feature>